<evidence type="ECO:0000313" key="4">
    <source>
        <dbReference type="Proteomes" id="UP000293852"/>
    </source>
</evidence>
<feature type="transmembrane region" description="Helical" evidence="2">
    <location>
        <begin position="60"/>
        <end position="78"/>
    </location>
</feature>
<dbReference type="AlphaFoldDB" id="A0A4Q7LZG6"/>
<organism evidence="3 4">
    <name type="scientific">Xylanimonas ulmi</name>
    <dbReference type="NCBI Taxonomy" id="228973"/>
    <lineage>
        <taxon>Bacteria</taxon>
        <taxon>Bacillati</taxon>
        <taxon>Actinomycetota</taxon>
        <taxon>Actinomycetes</taxon>
        <taxon>Micrococcales</taxon>
        <taxon>Promicromonosporaceae</taxon>
        <taxon>Xylanimonas</taxon>
    </lineage>
</organism>
<protein>
    <recommendedName>
        <fullName evidence="5">Homeodomain-like domain-containing protein</fullName>
    </recommendedName>
</protein>
<evidence type="ECO:0000256" key="2">
    <source>
        <dbReference type="SAM" id="Phobius"/>
    </source>
</evidence>
<dbReference type="OrthoDB" id="5149098at2"/>
<evidence type="ECO:0000313" key="3">
    <source>
        <dbReference type="EMBL" id="RZS60815.1"/>
    </source>
</evidence>
<comment type="caution">
    <text evidence="3">The sequence shown here is derived from an EMBL/GenBank/DDBJ whole genome shotgun (WGS) entry which is preliminary data.</text>
</comment>
<dbReference type="EMBL" id="SGWX01000001">
    <property type="protein sequence ID" value="RZS60815.1"/>
    <property type="molecule type" value="Genomic_DNA"/>
</dbReference>
<evidence type="ECO:0000256" key="1">
    <source>
        <dbReference type="SAM" id="MobiDB-lite"/>
    </source>
</evidence>
<keyword evidence="2" id="KW-0812">Transmembrane</keyword>
<keyword evidence="4" id="KW-1185">Reference proteome</keyword>
<feature type="region of interest" description="Disordered" evidence="1">
    <location>
        <begin position="417"/>
        <end position="450"/>
    </location>
</feature>
<name>A0A4Q7LZG6_9MICO</name>
<sequence>MSLSDLSARQSHTPDGPVRYRGRHLPMVAVVLAATIATALAYSGMVLFGLEVAHMSRIEAFGLAGFLEVSLVAVALLARNAALEGRPYGVLLTLTWILSGTSGMFAALHQIAVPDETTPYMVAFRFVPPLVAALMWHLALVGERHLVTGHTLEERRREHRVHQYVTALELWRDARVDSRGDSAGMRKVRTAHRRQIAARDSALRMLTVEDFEQRMQVWVERLETAERHGSRLDLIGATSAQRGVSAARHDDGVAPDHLAAVTDEAPVAPAPVEEAAVAGQRADDGEAADPASSEPFAEAFAQALAASDDPEVEVEVEVEVEGEGEARAAAPMATAEAWTEPLPETGHTRRVELFDLVRDADPLLGGAAAQRSAFFVAHGAVATPPTAGEVGAPRTVEVNADANAGANPQVEPEVGAGARARANDGASAEVVEGSAPREPERVAPAVSSAPSAVERDRLIRDLADQGLAQRDIAARVSASRATVSRVLRQRATAGESVGAVTP</sequence>
<feature type="transmembrane region" description="Helical" evidence="2">
    <location>
        <begin position="90"/>
        <end position="108"/>
    </location>
</feature>
<dbReference type="Proteomes" id="UP000293852">
    <property type="component" value="Unassembled WGS sequence"/>
</dbReference>
<gene>
    <name evidence="3" type="ORF">EV386_1095</name>
</gene>
<accession>A0A4Q7LZG6</accession>
<dbReference type="RefSeq" id="WP_130413029.1">
    <property type="nucleotide sequence ID" value="NZ_SGWX01000001.1"/>
</dbReference>
<evidence type="ECO:0008006" key="5">
    <source>
        <dbReference type="Google" id="ProtNLM"/>
    </source>
</evidence>
<reference evidence="3 4" key="1">
    <citation type="submission" date="2019-02" db="EMBL/GenBank/DDBJ databases">
        <title>Sequencing the genomes of 1000 actinobacteria strains.</title>
        <authorList>
            <person name="Klenk H.-P."/>
        </authorList>
    </citation>
    <scope>NUCLEOTIDE SEQUENCE [LARGE SCALE GENOMIC DNA]</scope>
    <source>
        <strain evidence="3 4">DSM 16932</strain>
    </source>
</reference>
<feature type="transmembrane region" description="Helical" evidence="2">
    <location>
        <begin position="27"/>
        <end position="48"/>
    </location>
</feature>
<feature type="compositionally biased region" description="Low complexity" evidence="1">
    <location>
        <begin position="417"/>
        <end position="428"/>
    </location>
</feature>
<proteinExistence type="predicted"/>
<keyword evidence="2" id="KW-1133">Transmembrane helix</keyword>
<keyword evidence="2" id="KW-0472">Membrane</keyword>